<feature type="compositionally biased region" description="Basic and acidic residues" evidence="1">
    <location>
        <begin position="76"/>
        <end position="104"/>
    </location>
</feature>
<evidence type="ECO:0000313" key="2">
    <source>
        <dbReference type="EMBL" id="KAJ3585178.1"/>
    </source>
</evidence>
<comment type="caution">
    <text evidence="2">The sequence shown here is derived from an EMBL/GenBank/DDBJ whole genome shotgun (WGS) entry which is preliminary data.</text>
</comment>
<dbReference type="Proteomes" id="UP001148018">
    <property type="component" value="Unassembled WGS sequence"/>
</dbReference>
<feature type="compositionally biased region" description="Low complexity" evidence="1">
    <location>
        <begin position="24"/>
        <end position="34"/>
    </location>
</feature>
<evidence type="ECO:0000256" key="1">
    <source>
        <dbReference type="SAM" id="MobiDB-lite"/>
    </source>
</evidence>
<keyword evidence="3" id="KW-1185">Reference proteome</keyword>
<organism evidence="2 3">
    <name type="scientific">Muraenolepis orangiensis</name>
    <name type="common">Patagonian moray cod</name>
    <dbReference type="NCBI Taxonomy" id="630683"/>
    <lineage>
        <taxon>Eukaryota</taxon>
        <taxon>Metazoa</taxon>
        <taxon>Chordata</taxon>
        <taxon>Craniata</taxon>
        <taxon>Vertebrata</taxon>
        <taxon>Euteleostomi</taxon>
        <taxon>Actinopterygii</taxon>
        <taxon>Neopterygii</taxon>
        <taxon>Teleostei</taxon>
        <taxon>Neoteleostei</taxon>
        <taxon>Acanthomorphata</taxon>
        <taxon>Zeiogadaria</taxon>
        <taxon>Gadariae</taxon>
        <taxon>Gadiformes</taxon>
        <taxon>Muraenolepidoidei</taxon>
        <taxon>Muraenolepididae</taxon>
        <taxon>Muraenolepis</taxon>
    </lineage>
</organism>
<dbReference type="AlphaFoldDB" id="A0A9Q0I538"/>
<feature type="region of interest" description="Disordered" evidence="1">
    <location>
        <begin position="1"/>
        <end position="104"/>
    </location>
</feature>
<reference evidence="2" key="1">
    <citation type="submission" date="2022-07" db="EMBL/GenBank/DDBJ databases">
        <title>Chromosome-level genome of Muraenolepis orangiensis.</title>
        <authorList>
            <person name="Kim J."/>
        </authorList>
    </citation>
    <scope>NUCLEOTIDE SEQUENCE</scope>
    <source>
        <strain evidence="2">KU_S4_2022</strain>
        <tissue evidence="2">Muscle</tissue>
    </source>
</reference>
<protein>
    <submittedName>
        <fullName evidence="2">Uncharacterized protein</fullName>
    </submittedName>
</protein>
<accession>A0A9Q0I538</accession>
<feature type="region of interest" description="Disordered" evidence="1">
    <location>
        <begin position="162"/>
        <end position="198"/>
    </location>
</feature>
<dbReference type="EMBL" id="JANIIK010000118">
    <property type="protein sequence ID" value="KAJ3585178.1"/>
    <property type="molecule type" value="Genomic_DNA"/>
</dbReference>
<gene>
    <name evidence="2" type="ORF">NHX12_013899</name>
</gene>
<evidence type="ECO:0000313" key="3">
    <source>
        <dbReference type="Proteomes" id="UP001148018"/>
    </source>
</evidence>
<dbReference type="OrthoDB" id="6507260at2759"/>
<proteinExistence type="predicted"/>
<sequence length="216" mass="22965">MLVTLPLHRDGALAHPAAHPHRGAPPSSSAVGAADPRRDPPSVGADALEGVRGRRVHHGGAGEGRLKVCSGGGEGGEGRGEEREEERREGGEERRGTRRGREEGRWGERTWHTYCVVWVDDIHGNCWDFLVDLTATETSPRRPPSSPTLHIRQCPAKGFSDPAKGFSDPAKGFSDPVKGFSDPAKGFSDPAKGFSDPAKGLQVKDSVVQVAGGGRV</sequence>
<name>A0A9Q0I538_9TELE</name>